<dbReference type="InterPro" id="IPR003439">
    <property type="entry name" value="ABC_transporter-like_ATP-bd"/>
</dbReference>
<evidence type="ECO:0000256" key="3">
    <source>
        <dbReference type="SAM" id="MobiDB-lite"/>
    </source>
</evidence>
<organism evidence="5 6">
    <name type="scientific">Dickeya chrysanthemi</name>
    <name type="common">Pectobacterium chrysanthemi</name>
    <name type="synonym">Erwinia chrysanthemi</name>
    <dbReference type="NCBI Taxonomy" id="556"/>
    <lineage>
        <taxon>Bacteria</taxon>
        <taxon>Pseudomonadati</taxon>
        <taxon>Pseudomonadota</taxon>
        <taxon>Gammaproteobacteria</taxon>
        <taxon>Enterobacterales</taxon>
        <taxon>Pectobacteriaceae</taxon>
        <taxon>Dickeya</taxon>
    </lineage>
</organism>
<keyword evidence="2" id="KW-0067">ATP-binding</keyword>
<evidence type="ECO:0000313" key="5">
    <source>
        <dbReference type="EMBL" id="MEI7065293.1"/>
    </source>
</evidence>
<name>A0ABU8JQF2_DICCH</name>
<keyword evidence="1" id="KW-0547">Nucleotide-binding</keyword>
<evidence type="ECO:0000256" key="2">
    <source>
        <dbReference type="ARBA" id="ARBA00022840"/>
    </source>
</evidence>
<dbReference type="CDD" id="cd03257">
    <property type="entry name" value="ABC_NikE_OppD_transporters"/>
    <property type="match status" value="1"/>
</dbReference>
<dbReference type="Pfam" id="PF00005">
    <property type="entry name" value="ABC_tran"/>
    <property type="match status" value="1"/>
</dbReference>
<dbReference type="SMART" id="SM00382">
    <property type="entry name" value="AAA"/>
    <property type="match status" value="1"/>
</dbReference>
<evidence type="ECO:0000256" key="1">
    <source>
        <dbReference type="ARBA" id="ARBA00022741"/>
    </source>
</evidence>
<dbReference type="SUPFAM" id="SSF52540">
    <property type="entry name" value="P-loop containing nucleoside triphosphate hydrolases"/>
    <property type="match status" value="1"/>
</dbReference>
<evidence type="ECO:0000259" key="4">
    <source>
        <dbReference type="PROSITE" id="PS50893"/>
    </source>
</evidence>
<dbReference type="RefSeq" id="WP_336730143.1">
    <property type="nucleotide sequence ID" value="NZ_JBBBOO010000013.1"/>
</dbReference>
<dbReference type="PROSITE" id="PS50893">
    <property type="entry name" value="ABC_TRANSPORTER_2"/>
    <property type="match status" value="1"/>
</dbReference>
<reference evidence="5 6" key="1">
    <citation type="submission" date="2024-03" db="EMBL/GenBank/DDBJ databases">
        <title>Analysis of soft rot Pectobacteriaceae population diversity in US potato growing regions between 2016 and 2022.</title>
        <authorList>
            <person name="Ma X."/>
            <person name="Zhang X."/>
            <person name="Stodghill P."/>
            <person name="Rioux R."/>
            <person name="Babler B."/>
            <person name="Shrestha S."/>
            <person name="Babler B."/>
            <person name="Rivedal H."/>
            <person name="Frost K."/>
            <person name="Hao J."/>
            <person name="Secor G."/>
            <person name="Swingle B."/>
        </authorList>
    </citation>
    <scope>NUCLEOTIDE SEQUENCE [LARGE SCALE GENOMIC DNA]</scope>
    <source>
        <strain evidence="5 6">SR64</strain>
    </source>
</reference>
<dbReference type="InterPro" id="IPR027417">
    <property type="entry name" value="P-loop_NTPase"/>
</dbReference>
<dbReference type="PROSITE" id="PS00211">
    <property type="entry name" value="ABC_TRANSPORTER_1"/>
    <property type="match status" value="1"/>
</dbReference>
<evidence type="ECO:0000313" key="6">
    <source>
        <dbReference type="Proteomes" id="UP001359469"/>
    </source>
</evidence>
<dbReference type="GO" id="GO:0016829">
    <property type="term" value="F:lyase activity"/>
    <property type="evidence" value="ECO:0007669"/>
    <property type="project" value="UniProtKB-KW"/>
</dbReference>
<proteinExistence type="predicted"/>
<keyword evidence="5" id="KW-0456">Lyase</keyword>
<dbReference type="Proteomes" id="UP001359469">
    <property type="component" value="Unassembled WGS sequence"/>
</dbReference>
<dbReference type="NCBIfam" id="TIGR02323">
    <property type="entry name" value="CP_lyasePhnK"/>
    <property type="match status" value="1"/>
</dbReference>
<dbReference type="PANTHER" id="PTHR42764">
    <property type="entry name" value="PHOSPHONATES UTILIZATION ATP-BINDING PROTEIN PHNK-RELATED"/>
    <property type="match status" value="1"/>
</dbReference>
<feature type="region of interest" description="Disordered" evidence="3">
    <location>
        <begin position="1"/>
        <end position="25"/>
    </location>
</feature>
<dbReference type="InterPro" id="IPR017871">
    <property type="entry name" value="ABC_transporter-like_CS"/>
</dbReference>
<feature type="compositionally biased region" description="Polar residues" evidence="3">
    <location>
        <begin position="1"/>
        <end position="10"/>
    </location>
</feature>
<dbReference type="InterPro" id="IPR003593">
    <property type="entry name" value="AAA+_ATPase"/>
</dbReference>
<dbReference type="PIRSF" id="PIRSF037116">
    <property type="entry name" value="CP_lyase_PhnK"/>
    <property type="match status" value="1"/>
</dbReference>
<feature type="domain" description="ABC transporter" evidence="4">
    <location>
        <begin position="28"/>
        <end position="268"/>
    </location>
</feature>
<dbReference type="Gene3D" id="3.40.50.300">
    <property type="entry name" value="P-loop containing nucleotide triphosphate hydrolases"/>
    <property type="match status" value="1"/>
</dbReference>
<dbReference type="InterPro" id="IPR012700">
    <property type="entry name" value="PhnK"/>
</dbReference>
<accession>A0ABU8JQF2</accession>
<dbReference type="PANTHER" id="PTHR42764:SF1">
    <property type="entry name" value="PHOSPHONATES UTILIZATION ATP-BINDING PROTEIN PHNK-RELATED"/>
    <property type="match status" value="1"/>
</dbReference>
<sequence length="273" mass="29848">MNHIDQSGVDQSIVPGTPTGGDDETPLLQVRNLTHLYAPGKGFSEVSFDLYPGEVLGIVGESGSGKTTLLKAISARLTPQAGQIDYQGRALYAMSESDRRRLLRTEWGVVHQHPLDGLRPRVSAGGNIGERLMAVGGRHYGDIRRQAGQWLQDVEIPLSRLDDLPTTFSGGMQQRLQIARNLVTHPKLVFMDEPTGGLDVSVQARLLDLLRTLVRDLGLAVVIVTHDLGVARLLAHRLLVMREGRVVESGLTDRVLDDPHHPYTQLLVSSVLG</sequence>
<protein>
    <submittedName>
        <fullName evidence="5">Phosphonate C-P lyase system protein PhnK</fullName>
    </submittedName>
</protein>
<keyword evidence="6" id="KW-1185">Reference proteome</keyword>
<comment type="caution">
    <text evidence="5">The sequence shown here is derived from an EMBL/GenBank/DDBJ whole genome shotgun (WGS) entry which is preliminary data.</text>
</comment>
<gene>
    <name evidence="5" type="primary">phnK</name>
    <name evidence="5" type="ORF">WCU84_16730</name>
</gene>
<dbReference type="EMBL" id="JBBBOO010000013">
    <property type="protein sequence ID" value="MEI7065293.1"/>
    <property type="molecule type" value="Genomic_DNA"/>
</dbReference>